<evidence type="ECO:0000256" key="12">
    <source>
        <dbReference type="ARBA" id="ARBA00022842"/>
    </source>
</evidence>
<evidence type="ECO:0000259" key="28">
    <source>
        <dbReference type="PROSITE" id="PS50975"/>
    </source>
</evidence>
<dbReference type="PANTHER" id="PTHR23132">
    <property type="entry name" value="D-ALANINE--D-ALANINE LIGASE"/>
    <property type="match status" value="1"/>
</dbReference>
<keyword evidence="10 24" id="KW-0547">Nucleotide-binding</keyword>
<dbReference type="EMBL" id="AWVF01000296">
    <property type="protein sequence ID" value="ERJ92258.1"/>
    <property type="molecule type" value="Genomic_DNA"/>
</dbReference>
<keyword evidence="11 26" id="KW-0067">ATP-binding</keyword>
<feature type="active site" evidence="23">
    <location>
        <position position="266"/>
    </location>
</feature>
<feature type="binding site" evidence="24">
    <location>
        <begin position="266"/>
        <end position="267"/>
    </location>
    <ligand>
        <name>ATP</name>
        <dbReference type="ChEBI" id="CHEBI:30616"/>
    </ligand>
</feature>
<comment type="caution">
    <text evidence="29">The sequence shown here is derived from an EMBL/GenBank/DDBJ whole genome shotgun (WGS) entry which is preliminary data.</text>
</comment>
<evidence type="ECO:0000256" key="15">
    <source>
        <dbReference type="ARBA" id="ARBA00023211"/>
    </source>
</evidence>
<dbReference type="GO" id="GO:0005829">
    <property type="term" value="C:cytosol"/>
    <property type="evidence" value="ECO:0007669"/>
    <property type="project" value="TreeGrafter"/>
</dbReference>
<dbReference type="Proteomes" id="UP000016662">
    <property type="component" value="Unassembled WGS sequence"/>
</dbReference>
<dbReference type="NCBIfam" id="TIGR01205">
    <property type="entry name" value="D_ala_D_alaTIGR"/>
    <property type="match status" value="1"/>
</dbReference>
<evidence type="ECO:0000256" key="5">
    <source>
        <dbReference type="ARBA" id="ARBA00010871"/>
    </source>
</evidence>
<dbReference type="SUPFAM" id="SSF56059">
    <property type="entry name" value="Glutathione synthetase ATP-binding domain-like"/>
    <property type="match status" value="1"/>
</dbReference>
<dbReference type="Gene3D" id="3.30.470.20">
    <property type="entry name" value="ATP-grasp fold, B domain"/>
    <property type="match status" value="1"/>
</dbReference>
<dbReference type="HAMAP" id="MF_00047">
    <property type="entry name" value="Dala_Dala_lig"/>
    <property type="match status" value="1"/>
</dbReference>
<feature type="binding site" evidence="24">
    <location>
        <position position="214"/>
    </location>
    <ligand>
        <name>ATP</name>
        <dbReference type="ChEBI" id="CHEBI:30616"/>
    </ligand>
</feature>
<comment type="cofactor">
    <cofactor evidence="1">
        <name>Mn(2+)</name>
        <dbReference type="ChEBI" id="CHEBI:29035"/>
    </cofactor>
</comment>
<dbReference type="PROSITE" id="PS00843">
    <property type="entry name" value="DALA_DALA_LIGASE_1"/>
    <property type="match status" value="1"/>
</dbReference>
<keyword evidence="27" id="KW-1133">Transmembrane helix</keyword>
<feature type="transmembrane region" description="Helical" evidence="27">
    <location>
        <begin position="38"/>
        <end position="62"/>
    </location>
</feature>
<evidence type="ECO:0000256" key="9">
    <source>
        <dbReference type="ARBA" id="ARBA00022723"/>
    </source>
</evidence>
<evidence type="ECO:0000256" key="13">
    <source>
        <dbReference type="ARBA" id="ARBA00022960"/>
    </source>
</evidence>
<feature type="binding site" evidence="24">
    <location>
        <begin position="258"/>
        <end position="260"/>
    </location>
    <ligand>
        <name>ATP</name>
        <dbReference type="ChEBI" id="CHEBI:30616"/>
    </ligand>
</feature>
<dbReference type="InterPro" id="IPR005905">
    <property type="entry name" value="D_ala_D_ala"/>
</dbReference>
<dbReference type="Gene3D" id="3.30.1490.20">
    <property type="entry name" value="ATP-grasp fold, A domain"/>
    <property type="match status" value="1"/>
</dbReference>
<evidence type="ECO:0000256" key="23">
    <source>
        <dbReference type="PIRSR" id="PIRSR039102-1"/>
    </source>
</evidence>
<dbReference type="FunFam" id="3.30.1490.20:FF:000007">
    <property type="entry name" value="D-alanine--D-alanine ligase"/>
    <property type="match status" value="1"/>
</dbReference>
<dbReference type="SUPFAM" id="SSF52440">
    <property type="entry name" value="PreATP-grasp domain"/>
    <property type="match status" value="1"/>
</dbReference>
<dbReference type="GO" id="GO:0071555">
    <property type="term" value="P:cell wall organization"/>
    <property type="evidence" value="ECO:0007669"/>
    <property type="project" value="UniProtKB-KW"/>
</dbReference>
<dbReference type="GO" id="GO:0046872">
    <property type="term" value="F:metal ion binding"/>
    <property type="evidence" value="ECO:0007669"/>
    <property type="project" value="UniProtKB-KW"/>
</dbReference>
<evidence type="ECO:0000256" key="3">
    <source>
        <dbReference type="ARBA" id="ARBA00004496"/>
    </source>
</evidence>
<keyword evidence="12 25" id="KW-0460">Magnesium</keyword>
<proteinExistence type="inferred from homology"/>
<feature type="binding site" evidence="25">
    <location>
        <position position="389"/>
    </location>
    <ligand>
        <name>Mg(2+)</name>
        <dbReference type="ChEBI" id="CHEBI:18420"/>
        <label>1</label>
    </ligand>
</feature>
<dbReference type="InterPro" id="IPR000291">
    <property type="entry name" value="D-Ala_lig_Van_CS"/>
</dbReference>
<keyword evidence="8 22" id="KW-0436">Ligase</keyword>
<dbReference type="PROSITE" id="PS50975">
    <property type="entry name" value="ATP_GRASP"/>
    <property type="match status" value="1"/>
</dbReference>
<dbReference type="AlphaFoldDB" id="U2LYT6"/>
<dbReference type="NCBIfam" id="NF002378">
    <property type="entry name" value="PRK01372.1"/>
    <property type="match status" value="1"/>
</dbReference>
<feature type="binding site" evidence="24">
    <location>
        <begin position="296"/>
        <end position="303"/>
    </location>
    <ligand>
        <name>ATP</name>
        <dbReference type="ChEBI" id="CHEBI:30616"/>
    </ligand>
</feature>
<evidence type="ECO:0000313" key="29">
    <source>
        <dbReference type="EMBL" id="ERJ92258.1"/>
    </source>
</evidence>
<dbReference type="InterPro" id="IPR013815">
    <property type="entry name" value="ATP_grasp_subdomain_1"/>
</dbReference>
<keyword evidence="7 22" id="KW-0963">Cytoplasm</keyword>
<evidence type="ECO:0000256" key="18">
    <source>
        <dbReference type="ARBA" id="ARBA00060592"/>
    </source>
</evidence>
<dbReference type="InterPro" id="IPR011761">
    <property type="entry name" value="ATP-grasp"/>
</dbReference>
<dbReference type="STRING" id="411473.RUMCAL_02465"/>
<evidence type="ECO:0000256" key="10">
    <source>
        <dbReference type="ARBA" id="ARBA00022741"/>
    </source>
</evidence>
<feature type="binding site" evidence="24">
    <location>
        <begin position="388"/>
        <end position="389"/>
    </location>
    <ligand>
        <name>ATP</name>
        <dbReference type="ChEBI" id="CHEBI:30616"/>
    </ligand>
</feature>
<evidence type="ECO:0000256" key="26">
    <source>
        <dbReference type="PROSITE-ProRule" id="PRU00409"/>
    </source>
</evidence>
<evidence type="ECO:0000256" key="21">
    <source>
        <dbReference type="ARBA" id="ARBA00077154"/>
    </source>
</evidence>
<feature type="binding site" evidence="25">
    <location>
        <position position="376"/>
    </location>
    <ligand>
        <name>Mg(2+)</name>
        <dbReference type="ChEBI" id="CHEBI:18420"/>
        <label>1</label>
    </ligand>
</feature>
<feature type="active site" evidence="23">
    <location>
        <position position="91"/>
    </location>
</feature>
<keyword evidence="16 22" id="KW-0961">Cell wall biogenesis/degradation</keyword>
<accession>U2LYT6</accession>
<reference evidence="29 30" key="1">
    <citation type="submission" date="2013-07" db="EMBL/GenBank/DDBJ databases">
        <authorList>
            <person name="Weinstock G."/>
            <person name="Sodergren E."/>
            <person name="Wylie T."/>
            <person name="Fulton L."/>
            <person name="Fulton R."/>
            <person name="Fronick C."/>
            <person name="O'Laughlin M."/>
            <person name="Godfrey J."/>
            <person name="Miner T."/>
            <person name="Herter B."/>
            <person name="Appelbaum E."/>
            <person name="Cordes M."/>
            <person name="Lek S."/>
            <person name="Wollam A."/>
            <person name="Pepin K.H."/>
            <person name="Palsikar V.B."/>
            <person name="Mitreva M."/>
            <person name="Wilson R.K."/>
        </authorList>
    </citation>
    <scope>NUCLEOTIDE SEQUENCE [LARGE SCALE GENOMIC DNA]</scope>
    <source>
        <strain evidence="29 30">ATCC 27760</strain>
    </source>
</reference>
<dbReference type="PIRSF" id="PIRSF039102">
    <property type="entry name" value="Ddl/VanB"/>
    <property type="match status" value="1"/>
</dbReference>
<evidence type="ECO:0000256" key="25">
    <source>
        <dbReference type="PIRSR" id="PIRSR039102-3"/>
    </source>
</evidence>
<evidence type="ECO:0000256" key="7">
    <source>
        <dbReference type="ARBA" id="ARBA00022490"/>
    </source>
</evidence>
<dbReference type="PATRIC" id="fig|411473.3.peg.2055"/>
<keyword evidence="13 22" id="KW-0133">Cell shape</keyword>
<dbReference type="GO" id="GO:0009252">
    <property type="term" value="P:peptidoglycan biosynthetic process"/>
    <property type="evidence" value="ECO:0007669"/>
    <property type="project" value="UniProtKB-UniRule"/>
</dbReference>
<evidence type="ECO:0000256" key="8">
    <source>
        <dbReference type="ARBA" id="ARBA00022598"/>
    </source>
</evidence>
<dbReference type="Pfam" id="PF01820">
    <property type="entry name" value="Dala_Dala_lig_N"/>
    <property type="match status" value="1"/>
</dbReference>
<dbReference type="FunFam" id="3.30.470.20:FF:000008">
    <property type="entry name" value="D-alanine--D-alanine ligase"/>
    <property type="match status" value="1"/>
</dbReference>
<dbReference type="UniPathway" id="UPA00219"/>
<evidence type="ECO:0000256" key="6">
    <source>
        <dbReference type="ARBA" id="ARBA00012216"/>
    </source>
</evidence>
<keyword evidence="14 22" id="KW-0573">Peptidoglycan synthesis</keyword>
<evidence type="ECO:0000256" key="14">
    <source>
        <dbReference type="ARBA" id="ARBA00022984"/>
    </source>
</evidence>
<dbReference type="InterPro" id="IPR011095">
    <property type="entry name" value="Dala_Dala_lig_C"/>
</dbReference>
<dbReference type="PANTHER" id="PTHR23132:SF25">
    <property type="entry name" value="D-ALANINE--D-ALANINE LIGASE A"/>
    <property type="match status" value="1"/>
</dbReference>
<feature type="binding site" evidence="25">
    <location>
        <position position="391"/>
    </location>
    <ligand>
        <name>Mg(2+)</name>
        <dbReference type="ChEBI" id="CHEBI:18420"/>
        <label>2</label>
    </ligand>
</feature>
<dbReference type="InterPro" id="IPR016185">
    <property type="entry name" value="PreATP-grasp_dom_sf"/>
</dbReference>
<dbReference type="EC" id="6.3.2.4" evidence="6 22"/>
<dbReference type="eggNOG" id="COG1181">
    <property type="taxonomic scope" value="Bacteria"/>
</dbReference>
<feature type="domain" description="ATP-grasp" evidence="28">
    <location>
        <begin position="218"/>
        <end position="422"/>
    </location>
</feature>
<evidence type="ECO:0000256" key="17">
    <source>
        <dbReference type="ARBA" id="ARBA00047614"/>
    </source>
</evidence>
<comment type="catalytic activity">
    <reaction evidence="17 22">
        <text>2 D-alanine + ATP = D-alanyl-D-alanine + ADP + phosphate + H(+)</text>
        <dbReference type="Rhea" id="RHEA:11224"/>
        <dbReference type="ChEBI" id="CHEBI:15378"/>
        <dbReference type="ChEBI" id="CHEBI:30616"/>
        <dbReference type="ChEBI" id="CHEBI:43474"/>
        <dbReference type="ChEBI" id="CHEBI:57416"/>
        <dbReference type="ChEBI" id="CHEBI:57822"/>
        <dbReference type="ChEBI" id="CHEBI:456216"/>
        <dbReference type="EC" id="6.3.2.4"/>
    </reaction>
</comment>
<dbReference type="GO" id="GO:0008360">
    <property type="term" value="P:regulation of cell shape"/>
    <property type="evidence" value="ECO:0007669"/>
    <property type="project" value="UniProtKB-KW"/>
</dbReference>
<sequence>MQIFVDYDKIENEESSLLSVLPVLYTEFGGRSVLKSAVSGYIIVSGMTPVLAATGFGFALLLRSRLSQIIKEYRHMAKIRVAVLFGGVSSEHDVSLVSAENVIRSIPKEKYEVLCIGITKKGRWLYFPGDVSEISTGAWEQNPDCTAAILSPDPLHGGIVTIENGETYIKKVDVVFPVLHGRNGEDGRLQGIMEMARIPYVGCGVLSSAVCMDKGMTHTVLDYNGIQTAKWASVHQRDLNKLNEKCVAIAETLGFPLFVKPANAGSSVGVSKATDLESLKDAVQIAFTHDEKVIIEEFIDGRELEVAVFGYDAPIASYVGEIEPAAEFYDYDDKYVNGSSKLYIPARITDQESDRIRETALRAYQALGCKGLSRVDFFLSKDGSIILNEINTLPGFTSISMYPKLMEHLGMKQEYLVDKLIEQAIENAART</sequence>
<evidence type="ECO:0000256" key="27">
    <source>
        <dbReference type="SAM" id="Phobius"/>
    </source>
</evidence>
<keyword evidence="9 25" id="KW-0479">Metal-binding</keyword>
<dbReference type="InterPro" id="IPR011127">
    <property type="entry name" value="Dala_Dala_lig_N"/>
</dbReference>
<comment type="similarity">
    <text evidence="5 22">Belongs to the D-alanine--D-alanine ligase family.</text>
</comment>
<feature type="binding site" evidence="25">
    <location>
        <position position="389"/>
    </location>
    <ligand>
        <name>Mg(2+)</name>
        <dbReference type="ChEBI" id="CHEBI:18420"/>
        <label>2</label>
    </ligand>
</feature>
<dbReference type="NCBIfam" id="NF002528">
    <property type="entry name" value="PRK01966.1-4"/>
    <property type="match status" value="1"/>
</dbReference>
<dbReference type="Gene3D" id="3.40.50.20">
    <property type="match status" value="1"/>
</dbReference>
<dbReference type="PROSITE" id="PS00844">
    <property type="entry name" value="DALA_DALA_LIGASE_2"/>
    <property type="match status" value="1"/>
</dbReference>
<keyword evidence="27" id="KW-0472">Membrane</keyword>
<evidence type="ECO:0000256" key="4">
    <source>
        <dbReference type="ARBA" id="ARBA00004752"/>
    </source>
</evidence>
<protein>
    <recommendedName>
        <fullName evidence="19 22">D-alanine--D-alanine ligase</fullName>
        <ecNumber evidence="6 22">6.3.2.4</ecNumber>
    </recommendedName>
    <alternativeName>
        <fullName evidence="21 22">D-Ala-D-Ala ligase</fullName>
    </alternativeName>
    <alternativeName>
        <fullName evidence="20 22">D-alanylalanine synthetase</fullName>
    </alternativeName>
</protein>
<evidence type="ECO:0000313" key="30">
    <source>
        <dbReference type="Proteomes" id="UP000016662"/>
    </source>
</evidence>
<evidence type="ECO:0000256" key="22">
    <source>
        <dbReference type="HAMAP-Rule" id="MF_00047"/>
    </source>
</evidence>
<comment type="function">
    <text evidence="2 22">Cell wall formation.</text>
</comment>
<evidence type="ECO:0000256" key="11">
    <source>
        <dbReference type="ARBA" id="ARBA00022840"/>
    </source>
</evidence>
<comment type="subcellular location">
    <subcellularLocation>
        <location evidence="3 22">Cytoplasm</location>
    </subcellularLocation>
</comment>
<comment type="cofactor">
    <cofactor evidence="25">
        <name>Mg(2+)</name>
        <dbReference type="ChEBI" id="CHEBI:18420"/>
    </cofactor>
    <cofactor evidence="25">
        <name>Mn(2+)</name>
        <dbReference type="ChEBI" id="CHEBI:29035"/>
    </cofactor>
    <text evidence="25">Binds 2 magnesium or manganese ions per subunit.</text>
</comment>
<gene>
    <name evidence="22" type="primary">ddl</name>
    <name evidence="29" type="ORF">RUMCAL_02465</name>
</gene>
<comment type="pathway">
    <text evidence="18">Glycan biosynthesis.</text>
</comment>
<keyword evidence="15 25" id="KW-0464">Manganese</keyword>
<dbReference type="GO" id="GO:0008716">
    <property type="term" value="F:D-alanine-D-alanine ligase activity"/>
    <property type="evidence" value="ECO:0007669"/>
    <property type="project" value="UniProtKB-UniRule"/>
</dbReference>
<dbReference type="GO" id="GO:0005524">
    <property type="term" value="F:ATP binding"/>
    <property type="evidence" value="ECO:0007669"/>
    <property type="project" value="UniProtKB-UniRule"/>
</dbReference>
<evidence type="ECO:0000256" key="20">
    <source>
        <dbReference type="ARBA" id="ARBA00076288"/>
    </source>
</evidence>
<evidence type="ECO:0000256" key="19">
    <source>
        <dbReference type="ARBA" id="ARBA00068427"/>
    </source>
</evidence>
<keyword evidence="27" id="KW-0812">Transmembrane</keyword>
<organism evidence="29 30">
    <name type="scientific">Ruminococcus callidus ATCC 27760</name>
    <dbReference type="NCBI Taxonomy" id="411473"/>
    <lineage>
        <taxon>Bacteria</taxon>
        <taxon>Bacillati</taxon>
        <taxon>Bacillota</taxon>
        <taxon>Clostridia</taxon>
        <taxon>Eubacteriales</taxon>
        <taxon>Oscillospiraceae</taxon>
        <taxon>Ruminococcus</taxon>
    </lineage>
</organism>
<keyword evidence="30" id="KW-1185">Reference proteome</keyword>
<evidence type="ECO:0000256" key="1">
    <source>
        <dbReference type="ARBA" id="ARBA00001936"/>
    </source>
</evidence>
<dbReference type="HOGENOM" id="CLU_039268_0_0_9"/>
<evidence type="ECO:0000256" key="2">
    <source>
        <dbReference type="ARBA" id="ARBA00003921"/>
    </source>
</evidence>
<evidence type="ECO:0000256" key="24">
    <source>
        <dbReference type="PIRSR" id="PIRSR039102-2"/>
    </source>
</evidence>
<evidence type="ECO:0000256" key="16">
    <source>
        <dbReference type="ARBA" id="ARBA00023316"/>
    </source>
</evidence>
<dbReference type="Pfam" id="PF07478">
    <property type="entry name" value="Dala_Dala_lig_C"/>
    <property type="match status" value="1"/>
</dbReference>
<feature type="active site" evidence="23">
    <location>
        <position position="400"/>
    </location>
</feature>
<comment type="pathway">
    <text evidence="4 22">Cell wall biogenesis; peptidoglycan biosynthesis.</text>
</comment>
<name>U2LYT6_9FIRM</name>